<dbReference type="RefSeq" id="WP_344668681.1">
    <property type="nucleotide sequence ID" value="NZ_BAAAQN010000038.1"/>
</dbReference>
<keyword evidence="2" id="KW-0223">Dioxygenase</keyword>
<dbReference type="PANTHER" id="PTHR31212">
    <property type="entry name" value="ALPHA-KETOGLUTARATE-DEPENDENT DIOXYGENASE ALKB HOMOLOG 3"/>
    <property type="match status" value="1"/>
</dbReference>
<dbReference type="InterPro" id="IPR027450">
    <property type="entry name" value="AlkB-like"/>
</dbReference>
<dbReference type="Pfam" id="PF13532">
    <property type="entry name" value="2OG-FeII_Oxy_2"/>
    <property type="match status" value="1"/>
</dbReference>
<protein>
    <submittedName>
        <fullName evidence="2">Alpha-ketoglutarate-dependent dioxygenase AlkB</fullName>
    </submittedName>
</protein>
<name>A0ABP5GET0_9ACTN</name>
<comment type="caution">
    <text evidence="2">The sequence shown here is derived from an EMBL/GenBank/DDBJ whole genome shotgun (WGS) entry which is preliminary data.</text>
</comment>
<dbReference type="Proteomes" id="UP001500751">
    <property type="component" value="Unassembled WGS sequence"/>
</dbReference>
<sequence length="217" mass="24144">MNTRGPLPVDLGVAQPDLFADDVPSVDEHFATAHRIALDATSWVEHVPGWLTGSEHLLREVIATAGWEQRDRWMINRVVTEPRLTAEFPDLRDAPVPALHTAAAALSEHYGVRYDGLWINLYRDHHDSTGWHGDWPTCKRDICTVPVLTLGASRRFLIKPRQGGRSLVLTPASGDLVVMGGRCQRDWRHCVPKQTVPAGARVSVNFSSTFQATRENG</sequence>
<evidence type="ECO:0000313" key="2">
    <source>
        <dbReference type="EMBL" id="GAA2045147.1"/>
    </source>
</evidence>
<proteinExistence type="predicted"/>
<dbReference type="SUPFAM" id="SSF51197">
    <property type="entry name" value="Clavaminate synthase-like"/>
    <property type="match status" value="1"/>
</dbReference>
<accession>A0ABP5GET0</accession>
<feature type="domain" description="Fe2OG dioxygenase" evidence="1">
    <location>
        <begin position="113"/>
        <end position="214"/>
    </location>
</feature>
<dbReference type="EMBL" id="BAAAQN010000038">
    <property type="protein sequence ID" value="GAA2045147.1"/>
    <property type="molecule type" value="Genomic_DNA"/>
</dbReference>
<gene>
    <name evidence="2" type="ORF">GCM10009839_56320</name>
</gene>
<dbReference type="GO" id="GO:0051213">
    <property type="term" value="F:dioxygenase activity"/>
    <property type="evidence" value="ECO:0007669"/>
    <property type="project" value="UniProtKB-KW"/>
</dbReference>
<dbReference type="PROSITE" id="PS51471">
    <property type="entry name" value="FE2OG_OXY"/>
    <property type="match status" value="1"/>
</dbReference>
<reference evidence="3" key="1">
    <citation type="journal article" date="2019" name="Int. J. Syst. Evol. Microbiol.">
        <title>The Global Catalogue of Microorganisms (GCM) 10K type strain sequencing project: providing services to taxonomists for standard genome sequencing and annotation.</title>
        <authorList>
            <consortium name="The Broad Institute Genomics Platform"/>
            <consortium name="The Broad Institute Genome Sequencing Center for Infectious Disease"/>
            <person name="Wu L."/>
            <person name="Ma J."/>
        </authorList>
    </citation>
    <scope>NUCLEOTIDE SEQUENCE [LARGE SCALE GENOMIC DNA]</scope>
    <source>
        <strain evidence="3">JCM 16014</strain>
    </source>
</reference>
<dbReference type="InterPro" id="IPR032854">
    <property type="entry name" value="ALKBH3"/>
</dbReference>
<organism evidence="2 3">
    <name type="scientific">Catenulispora yoronensis</name>
    <dbReference type="NCBI Taxonomy" id="450799"/>
    <lineage>
        <taxon>Bacteria</taxon>
        <taxon>Bacillati</taxon>
        <taxon>Actinomycetota</taxon>
        <taxon>Actinomycetes</taxon>
        <taxon>Catenulisporales</taxon>
        <taxon>Catenulisporaceae</taxon>
        <taxon>Catenulispora</taxon>
    </lineage>
</organism>
<evidence type="ECO:0000259" key="1">
    <source>
        <dbReference type="PROSITE" id="PS51471"/>
    </source>
</evidence>
<evidence type="ECO:0000313" key="3">
    <source>
        <dbReference type="Proteomes" id="UP001500751"/>
    </source>
</evidence>
<dbReference type="InterPro" id="IPR005123">
    <property type="entry name" value="Oxoglu/Fe-dep_dioxygenase_dom"/>
</dbReference>
<keyword evidence="3" id="KW-1185">Reference proteome</keyword>
<dbReference type="Gene3D" id="2.60.120.590">
    <property type="entry name" value="Alpha-ketoglutarate-dependent dioxygenase AlkB-like"/>
    <property type="match status" value="1"/>
</dbReference>
<dbReference type="PANTHER" id="PTHR31212:SF4">
    <property type="entry name" value="ALPHA-KETOGLUTARATE-DEPENDENT DIOXYGENASE ALKB HOMOLOG 3"/>
    <property type="match status" value="1"/>
</dbReference>
<keyword evidence="2" id="KW-0560">Oxidoreductase</keyword>
<dbReference type="InterPro" id="IPR037151">
    <property type="entry name" value="AlkB-like_sf"/>
</dbReference>